<protein>
    <recommendedName>
        <fullName evidence="7">XK-related protein</fullName>
    </recommendedName>
</protein>
<dbReference type="PANTHER" id="PTHR16024">
    <property type="entry name" value="XK-RELATED PROTEIN"/>
    <property type="match status" value="1"/>
</dbReference>
<evidence type="ECO:0000256" key="1">
    <source>
        <dbReference type="ARBA" id="ARBA00004651"/>
    </source>
</evidence>
<keyword evidence="9" id="KW-1185">Reference proteome</keyword>
<dbReference type="OMA" id="RDCRMKY"/>
<evidence type="ECO:0000256" key="4">
    <source>
        <dbReference type="ARBA" id="ARBA00022692"/>
    </source>
</evidence>
<comment type="similarity">
    <text evidence="2 7">Belongs to the XK family.</text>
</comment>
<feature type="transmembrane region" description="Helical" evidence="7">
    <location>
        <begin position="288"/>
        <end position="306"/>
    </location>
</feature>
<evidence type="ECO:0000256" key="3">
    <source>
        <dbReference type="ARBA" id="ARBA00022475"/>
    </source>
</evidence>
<keyword evidence="4 7" id="KW-0812">Transmembrane</keyword>
<evidence type="ECO:0000256" key="6">
    <source>
        <dbReference type="ARBA" id="ARBA00023136"/>
    </source>
</evidence>
<evidence type="ECO:0000256" key="5">
    <source>
        <dbReference type="ARBA" id="ARBA00022989"/>
    </source>
</evidence>
<proteinExistence type="inferred from homology"/>
<organism evidence="8 9">
    <name type="scientific">Salvator merianae</name>
    <name type="common">Argentine black and white tegu</name>
    <name type="synonym">Tupinambis merianae</name>
    <dbReference type="NCBI Taxonomy" id="96440"/>
    <lineage>
        <taxon>Eukaryota</taxon>
        <taxon>Metazoa</taxon>
        <taxon>Chordata</taxon>
        <taxon>Craniata</taxon>
        <taxon>Vertebrata</taxon>
        <taxon>Euteleostomi</taxon>
        <taxon>Lepidosauria</taxon>
        <taxon>Squamata</taxon>
        <taxon>Bifurcata</taxon>
        <taxon>Unidentata</taxon>
        <taxon>Episquamata</taxon>
        <taxon>Laterata</taxon>
        <taxon>Teiioidea</taxon>
        <taxon>Teiidae</taxon>
        <taxon>Salvator</taxon>
    </lineage>
</organism>
<reference evidence="8" key="2">
    <citation type="submission" date="2025-09" db="UniProtKB">
        <authorList>
            <consortium name="Ensembl"/>
        </authorList>
    </citation>
    <scope>IDENTIFICATION</scope>
</reference>
<evidence type="ECO:0000313" key="8">
    <source>
        <dbReference type="Ensembl" id="ENSSMRP00000014606.1"/>
    </source>
</evidence>
<feature type="transmembrane region" description="Helical" evidence="7">
    <location>
        <begin position="204"/>
        <end position="223"/>
    </location>
</feature>
<comment type="subcellular location">
    <subcellularLocation>
        <location evidence="1">Cell membrane</location>
        <topology evidence="1">Multi-pass membrane protein</topology>
    </subcellularLocation>
    <subcellularLocation>
        <location evidence="7">Membrane</location>
        <topology evidence="7">Multi-pass membrane protein</topology>
    </subcellularLocation>
</comment>
<feature type="transmembrane region" description="Helical" evidence="7">
    <location>
        <begin position="259"/>
        <end position="276"/>
    </location>
</feature>
<dbReference type="PANTHER" id="PTHR16024:SF13">
    <property type="entry name" value="XK-RELATED PROTEIN 9"/>
    <property type="match status" value="1"/>
</dbReference>
<feature type="transmembrane region" description="Helical" evidence="7">
    <location>
        <begin position="229"/>
        <end position="247"/>
    </location>
</feature>
<dbReference type="Pfam" id="PF09815">
    <property type="entry name" value="XK-related"/>
    <property type="match status" value="1"/>
</dbReference>
<dbReference type="InterPro" id="IPR050895">
    <property type="entry name" value="XK-related_scramblase"/>
</dbReference>
<dbReference type="GeneTree" id="ENSGT01140000282565"/>
<name>A0A8D0DMB6_SALMN</name>
<feature type="transmembrane region" description="Helical" evidence="7">
    <location>
        <begin position="313"/>
        <end position="340"/>
    </location>
</feature>
<keyword evidence="3" id="KW-1003">Cell membrane</keyword>
<feature type="transmembrane region" description="Helical" evidence="7">
    <location>
        <begin position="77"/>
        <end position="94"/>
    </location>
</feature>
<dbReference type="AlphaFoldDB" id="A0A8D0DMB6"/>
<keyword evidence="6 7" id="KW-0472">Membrane</keyword>
<dbReference type="Ensembl" id="ENSSMRT00000017006.1">
    <property type="protein sequence ID" value="ENSSMRP00000014606.1"/>
    <property type="gene ID" value="ENSSMRG00000011368.1"/>
</dbReference>
<sequence>MQDMEFAKKDFVMAVLGLAVYIVDVGADLWVAVRYIMEEQYLWSTLTLGVGLISSAVVQIFSYTWFIEDSCRMPNQIFLLHFLHGGIFTRYWFAVKYGYQAAFKANNSEDILTDTRILHKRVIDEITDITMLRLFKAFLENTPQLILQIYILMTSDSSTFSQYVSITTSFCGISCTVVDYQIALRKSLPDKNTFRGIASKMMYFFYKLFTLTSWVLSITLMAVLKFKCFIFLLTILWCIGLLWVFRQHTKFCKSKTTEMIYRIVVGIILIFTFFNVKGNKTRTPLTAYYVSRVLITFAIVVAWVACKPLFNETLHLLSVIIVAAITLVLGIIFLIVYYAFFHPSIYYTQDVVDGVQSEREETCRMVHFLML</sequence>
<accession>A0A8D0DMB6</accession>
<dbReference type="InterPro" id="IPR018629">
    <property type="entry name" value="XK-rel"/>
</dbReference>
<feature type="transmembrane region" description="Helical" evidence="7">
    <location>
        <begin position="42"/>
        <end position="65"/>
    </location>
</feature>
<evidence type="ECO:0000313" key="9">
    <source>
        <dbReference type="Proteomes" id="UP000694421"/>
    </source>
</evidence>
<keyword evidence="5 7" id="KW-1133">Transmembrane helix</keyword>
<evidence type="ECO:0000256" key="7">
    <source>
        <dbReference type="RuleBase" id="RU910716"/>
    </source>
</evidence>
<dbReference type="Proteomes" id="UP000694421">
    <property type="component" value="Unplaced"/>
</dbReference>
<evidence type="ECO:0000256" key="2">
    <source>
        <dbReference type="ARBA" id="ARBA00008789"/>
    </source>
</evidence>
<dbReference type="GO" id="GO:0005886">
    <property type="term" value="C:plasma membrane"/>
    <property type="evidence" value="ECO:0007669"/>
    <property type="project" value="UniProtKB-SubCell"/>
</dbReference>
<feature type="transmembrane region" description="Helical" evidence="7">
    <location>
        <begin position="12"/>
        <end position="36"/>
    </location>
</feature>
<reference evidence="8" key="1">
    <citation type="submission" date="2025-08" db="UniProtKB">
        <authorList>
            <consortium name="Ensembl"/>
        </authorList>
    </citation>
    <scope>IDENTIFICATION</scope>
</reference>